<dbReference type="InterPro" id="IPR023081">
    <property type="entry name" value="Cell_div_FtsB"/>
</dbReference>
<proteinExistence type="inferred from homology"/>
<keyword evidence="7" id="KW-0997">Cell inner membrane</keyword>
<sequence>MKALLIIFSLLLVLLLAGLWVGPGSYPHLWKLENRKVVQEQSNAEKKEQIRKIQAELDDVASGKDALEERARSELGMTKKGETFFEVVLQPEPKKKSENVKGEAEDGAEKDSTTKHSGNDSSSIDIKTGND</sequence>
<dbReference type="RefSeq" id="WP_131906472.1">
    <property type="nucleotide sequence ID" value="NZ_BAAAFU010000006.1"/>
</dbReference>
<feature type="coiled-coil region" evidence="7">
    <location>
        <begin position="36"/>
        <end position="70"/>
    </location>
</feature>
<comment type="function">
    <text evidence="7">Essential cell division protein. May link together the upstream cell division proteins, which are predominantly cytoplasmic, with the downstream cell division proteins, which are predominantly periplasmic.</text>
</comment>
<keyword evidence="7" id="KW-0175">Coiled coil</keyword>
<evidence type="ECO:0000313" key="9">
    <source>
        <dbReference type="EMBL" id="TCJ84732.1"/>
    </source>
</evidence>
<protein>
    <recommendedName>
        <fullName evidence="7">Cell division protein FtsB</fullName>
    </recommendedName>
</protein>
<comment type="subunit">
    <text evidence="7">Part of a complex composed of FtsB, FtsL and FtsQ.</text>
</comment>
<evidence type="ECO:0000256" key="2">
    <source>
        <dbReference type="ARBA" id="ARBA00022618"/>
    </source>
</evidence>
<feature type="topological domain" description="Cytoplasmic" evidence="7">
    <location>
        <begin position="1"/>
        <end position="3"/>
    </location>
</feature>
<keyword evidence="4 7" id="KW-1133">Transmembrane helix</keyword>
<evidence type="ECO:0000256" key="3">
    <source>
        <dbReference type="ARBA" id="ARBA00022692"/>
    </source>
</evidence>
<keyword evidence="6 7" id="KW-0131">Cell cycle</keyword>
<dbReference type="GO" id="GO:0043093">
    <property type="term" value="P:FtsZ-dependent cytokinesis"/>
    <property type="evidence" value="ECO:0007669"/>
    <property type="project" value="UniProtKB-UniRule"/>
</dbReference>
<dbReference type="PANTHER" id="PTHR37485">
    <property type="entry name" value="CELL DIVISION PROTEIN FTSB"/>
    <property type="match status" value="1"/>
</dbReference>
<feature type="compositionally biased region" description="Basic and acidic residues" evidence="8">
    <location>
        <begin position="92"/>
        <end position="118"/>
    </location>
</feature>
<organism evidence="9 10">
    <name type="scientific">Cocleimonas flava</name>
    <dbReference type="NCBI Taxonomy" id="634765"/>
    <lineage>
        <taxon>Bacteria</taxon>
        <taxon>Pseudomonadati</taxon>
        <taxon>Pseudomonadota</taxon>
        <taxon>Gammaproteobacteria</taxon>
        <taxon>Thiotrichales</taxon>
        <taxon>Thiotrichaceae</taxon>
        <taxon>Cocleimonas</taxon>
    </lineage>
</organism>
<keyword evidence="2 7" id="KW-0132">Cell division</keyword>
<reference evidence="9 10" key="1">
    <citation type="submission" date="2019-03" db="EMBL/GenBank/DDBJ databases">
        <title>Genomic Encyclopedia of Type Strains, Phase IV (KMG-IV): sequencing the most valuable type-strain genomes for metagenomic binning, comparative biology and taxonomic classification.</title>
        <authorList>
            <person name="Goeker M."/>
        </authorList>
    </citation>
    <scope>NUCLEOTIDE SEQUENCE [LARGE SCALE GENOMIC DNA]</scope>
    <source>
        <strain evidence="9 10">DSM 24830</strain>
    </source>
</reference>
<gene>
    <name evidence="7" type="primary">ftsB</name>
    <name evidence="9" type="ORF">EV695_2693</name>
</gene>
<evidence type="ECO:0000256" key="1">
    <source>
        <dbReference type="ARBA" id="ARBA00022475"/>
    </source>
</evidence>
<comment type="caution">
    <text evidence="9">The sequence shown here is derived from an EMBL/GenBank/DDBJ whole genome shotgun (WGS) entry which is preliminary data.</text>
</comment>
<keyword evidence="3 7" id="KW-0812">Transmembrane</keyword>
<dbReference type="HAMAP" id="MF_00599">
    <property type="entry name" value="FtsB"/>
    <property type="match status" value="1"/>
</dbReference>
<keyword evidence="5 7" id="KW-0472">Membrane</keyword>
<dbReference type="GO" id="GO:0030428">
    <property type="term" value="C:cell septum"/>
    <property type="evidence" value="ECO:0007669"/>
    <property type="project" value="TreeGrafter"/>
</dbReference>
<dbReference type="OrthoDB" id="7061211at2"/>
<keyword evidence="10" id="KW-1185">Reference proteome</keyword>
<evidence type="ECO:0000256" key="4">
    <source>
        <dbReference type="ARBA" id="ARBA00022989"/>
    </source>
</evidence>
<feature type="topological domain" description="Periplasmic" evidence="7">
    <location>
        <begin position="22"/>
        <end position="131"/>
    </location>
</feature>
<dbReference type="EMBL" id="SMFQ01000004">
    <property type="protein sequence ID" value="TCJ84732.1"/>
    <property type="molecule type" value="Genomic_DNA"/>
</dbReference>
<dbReference type="GO" id="GO:0005886">
    <property type="term" value="C:plasma membrane"/>
    <property type="evidence" value="ECO:0007669"/>
    <property type="project" value="UniProtKB-SubCell"/>
</dbReference>
<feature type="region of interest" description="Disordered" evidence="8">
    <location>
        <begin position="86"/>
        <end position="131"/>
    </location>
</feature>
<dbReference type="AlphaFoldDB" id="A0A4R1EXG9"/>
<keyword evidence="1 7" id="KW-1003">Cell membrane</keyword>
<dbReference type="GO" id="GO:0032153">
    <property type="term" value="C:cell division site"/>
    <property type="evidence" value="ECO:0007669"/>
    <property type="project" value="UniProtKB-UniRule"/>
</dbReference>
<dbReference type="InterPro" id="IPR007060">
    <property type="entry name" value="FtsL/DivIC"/>
</dbReference>
<evidence type="ECO:0000256" key="7">
    <source>
        <dbReference type="HAMAP-Rule" id="MF_00599"/>
    </source>
</evidence>
<evidence type="ECO:0000256" key="6">
    <source>
        <dbReference type="ARBA" id="ARBA00023306"/>
    </source>
</evidence>
<feature type="compositionally biased region" description="Polar residues" evidence="8">
    <location>
        <begin position="119"/>
        <end position="131"/>
    </location>
</feature>
<comment type="similarity">
    <text evidence="7">Belongs to the FtsB family.</text>
</comment>
<name>A0A4R1EXG9_9GAMM</name>
<evidence type="ECO:0000256" key="8">
    <source>
        <dbReference type="SAM" id="MobiDB-lite"/>
    </source>
</evidence>
<evidence type="ECO:0000313" key="10">
    <source>
        <dbReference type="Proteomes" id="UP000294887"/>
    </source>
</evidence>
<accession>A0A4R1EXG9</accession>
<dbReference type="PANTHER" id="PTHR37485:SF1">
    <property type="entry name" value="CELL DIVISION PROTEIN FTSB"/>
    <property type="match status" value="1"/>
</dbReference>
<comment type="subcellular location">
    <subcellularLocation>
        <location evidence="7">Cell inner membrane</location>
        <topology evidence="7">Single-pass type II membrane protein</topology>
    </subcellularLocation>
    <text evidence="7">Localizes to the division septum.</text>
</comment>
<dbReference type="Pfam" id="PF04977">
    <property type="entry name" value="DivIC"/>
    <property type="match status" value="1"/>
</dbReference>
<evidence type="ECO:0000256" key="5">
    <source>
        <dbReference type="ARBA" id="ARBA00023136"/>
    </source>
</evidence>
<dbReference type="Proteomes" id="UP000294887">
    <property type="component" value="Unassembled WGS sequence"/>
</dbReference>